<dbReference type="GO" id="GO:0016740">
    <property type="term" value="F:transferase activity"/>
    <property type="evidence" value="ECO:0007669"/>
    <property type="project" value="UniProtKB-KW"/>
</dbReference>
<name>A0A1W1V9D0_PEPAS</name>
<dbReference type="CDD" id="cd00570">
    <property type="entry name" value="GST_N_family"/>
    <property type="match status" value="1"/>
</dbReference>
<dbReference type="SUPFAM" id="SSF52833">
    <property type="entry name" value="Thioredoxin-like"/>
    <property type="match status" value="1"/>
</dbReference>
<protein>
    <submittedName>
        <fullName evidence="2">Glutathione S-transferase, N-terminal domain</fullName>
    </submittedName>
</protein>
<evidence type="ECO:0000313" key="3">
    <source>
        <dbReference type="Proteomes" id="UP000192368"/>
    </source>
</evidence>
<keyword evidence="3" id="KW-1185">Reference proteome</keyword>
<dbReference type="PANTHER" id="PTHR43968:SF6">
    <property type="entry name" value="GLUTATHIONE S-TRANSFERASE OMEGA"/>
    <property type="match status" value="1"/>
</dbReference>
<dbReference type="RefSeq" id="WP_084231118.1">
    <property type="nucleotide sequence ID" value="NZ_FWWR01000011.1"/>
</dbReference>
<dbReference type="GO" id="GO:0005737">
    <property type="term" value="C:cytoplasm"/>
    <property type="evidence" value="ECO:0007669"/>
    <property type="project" value="TreeGrafter"/>
</dbReference>
<dbReference type="Gene3D" id="3.40.30.10">
    <property type="entry name" value="Glutaredoxin"/>
    <property type="match status" value="1"/>
</dbReference>
<evidence type="ECO:0000313" key="2">
    <source>
        <dbReference type="EMBL" id="SMB89972.1"/>
    </source>
</evidence>
<evidence type="ECO:0000259" key="1">
    <source>
        <dbReference type="PROSITE" id="PS50404"/>
    </source>
</evidence>
<proteinExistence type="predicted"/>
<keyword evidence="2" id="KW-0808">Transferase</keyword>
<dbReference type="AlphaFoldDB" id="A0A1W1V9D0"/>
<sequence length="79" mass="9112">MENLRLFVGTICPFCKRVEKFIEDNKIEGVEFVNIDEDVQARDELIEKGGKKQVPALDLGDKIMYESLDIMNYLKTKGE</sequence>
<dbReference type="Proteomes" id="UP000192368">
    <property type="component" value="Unassembled WGS sequence"/>
</dbReference>
<dbReference type="PROSITE" id="PS50404">
    <property type="entry name" value="GST_NTER"/>
    <property type="match status" value="1"/>
</dbReference>
<dbReference type="EMBL" id="FWWR01000011">
    <property type="protein sequence ID" value="SMB89972.1"/>
    <property type="molecule type" value="Genomic_DNA"/>
</dbReference>
<dbReference type="InterPro" id="IPR011767">
    <property type="entry name" value="GLR_AS"/>
</dbReference>
<gene>
    <name evidence="2" type="ORF">SAMN00017477_1548</name>
</gene>
<dbReference type="Pfam" id="PF13417">
    <property type="entry name" value="GST_N_3"/>
    <property type="match status" value="1"/>
</dbReference>
<organism evidence="2 3">
    <name type="scientific">Peptoniphilus asaccharolyticus DSM 20463</name>
    <dbReference type="NCBI Taxonomy" id="573058"/>
    <lineage>
        <taxon>Bacteria</taxon>
        <taxon>Bacillati</taxon>
        <taxon>Bacillota</taxon>
        <taxon>Tissierellia</taxon>
        <taxon>Tissierellales</taxon>
        <taxon>Peptoniphilaceae</taxon>
        <taxon>Peptoniphilus</taxon>
    </lineage>
</organism>
<dbReference type="InterPro" id="IPR050983">
    <property type="entry name" value="GST_Omega/HSP26"/>
</dbReference>
<dbReference type="STRING" id="573058.SAMN00017477_1548"/>
<dbReference type="PROSITE" id="PS51354">
    <property type="entry name" value="GLUTAREDOXIN_2"/>
    <property type="match status" value="1"/>
</dbReference>
<dbReference type="InterPro" id="IPR004045">
    <property type="entry name" value="Glutathione_S-Trfase_N"/>
</dbReference>
<feature type="domain" description="GST N-terminal" evidence="1">
    <location>
        <begin position="2"/>
        <end position="79"/>
    </location>
</feature>
<dbReference type="PANTHER" id="PTHR43968">
    <property type="match status" value="1"/>
</dbReference>
<accession>A0A1W1V9D0</accession>
<reference evidence="3" key="1">
    <citation type="submission" date="2017-04" db="EMBL/GenBank/DDBJ databases">
        <authorList>
            <person name="Varghese N."/>
            <person name="Submissions S."/>
        </authorList>
    </citation>
    <scope>NUCLEOTIDE SEQUENCE [LARGE SCALE GENOMIC DNA]</scope>
    <source>
        <strain evidence="3">DSM 20463</strain>
    </source>
</reference>
<dbReference type="InterPro" id="IPR036249">
    <property type="entry name" value="Thioredoxin-like_sf"/>
</dbReference>
<dbReference type="PROSITE" id="PS00195">
    <property type="entry name" value="GLUTAREDOXIN_1"/>
    <property type="match status" value="1"/>
</dbReference>
<dbReference type="OrthoDB" id="9795531at2"/>